<gene>
    <name evidence="4" type="ORF">HF200_21245</name>
</gene>
<evidence type="ECO:0000259" key="3">
    <source>
        <dbReference type="Pfam" id="PF00501"/>
    </source>
</evidence>
<dbReference type="Pfam" id="PF00501">
    <property type="entry name" value="AMP-binding"/>
    <property type="match status" value="1"/>
</dbReference>
<organism evidence="4 5">
    <name type="scientific">Streptomyces galbus</name>
    <dbReference type="NCBI Taxonomy" id="33898"/>
    <lineage>
        <taxon>Bacteria</taxon>
        <taxon>Bacillati</taxon>
        <taxon>Actinomycetota</taxon>
        <taxon>Actinomycetes</taxon>
        <taxon>Kitasatosporales</taxon>
        <taxon>Streptomycetaceae</taxon>
        <taxon>Streptomyces</taxon>
    </lineage>
</organism>
<protein>
    <submittedName>
        <fullName evidence="4">AMP-binding protein</fullName>
    </submittedName>
</protein>
<dbReference type="EMBL" id="JAAXMD010000213">
    <property type="protein sequence ID" value="NKQ26877.1"/>
    <property type="molecule type" value="Genomic_DNA"/>
</dbReference>
<proteinExistence type="predicted"/>
<sequence>MREFTSPPLASSPPPVGGLADVVFQHALDDPTRVALGRKDEAGRWRDVTAAEFRDEVLSLAKGLLADGVRFGDRVAIMARTRYEWTLFDFALWTIGAQVVPVYPTSSAEQCFWMLYDAEVTAAVVEHEDHAMTIATVIDRLPALRRLWQLDAGAVQELYDAGAHLDDDVVHRHREAVTPDSVATVIYTSGTTGRPKGCVLTHGNFMYEADTVIERWEPVFHSKKGDEAATLLFLPLAHVFGRMVEVAAVRGRVRFGHQPQLNASALLPDLAAFRPTFFLAVPYIFEKVFNAARRKAEREGRAPPLASPAA</sequence>
<keyword evidence="5" id="KW-1185">Reference proteome</keyword>
<keyword evidence="2" id="KW-0067">ATP-binding</keyword>
<dbReference type="RefSeq" id="WP_168374897.1">
    <property type="nucleotide sequence ID" value="NZ_JAAXMD010000213.1"/>
</dbReference>
<dbReference type="InterPro" id="IPR020845">
    <property type="entry name" value="AMP-binding_CS"/>
</dbReference>
<dbReference type="PROSITE" id="PS00455">
    <property type="entry name" value="AMP_BINDING"/>
    <property type="match status" value="1"/>
</dbReference>
<dbReference type="InterPro" id="IPR042099">
    <property type="entry name" value="ANL_N_sf"/>
</dbReference>
<reference evidence="4 5" key="1">
    <citation type="submission" date="2020-04" db="EMBL/GenBank/DDBJ databases">
        <title>Genome sequence of Streptomyces galbus strain I339.</title>
        <authorList>
            <person name="Silva E.A.N."/>
            <person name="Merces M."/>
            <person name="Castelo Branco A.P.O.T."/>
            <person name="Vasconcelos P.C."/>
            <person name="Costa N.P."/>
            <person name="Marinho G.C.S."/>
            <person name="Oliveira C.J.B."/>
            <person name="Araujo D."/>
            <person name="Rodrigues Junior V.S."/>
            <person name="Almeida R."/>
            <person name="Silva Filho U.R."/>
            <person name="Andrade A.S.A."/>
            <person name="Cibulski S.P."/>
        </authorList>
    </citation>
    <scope>NUCLEOTIDE SEQUENCE [LARGE SCALE GENOMIC DNA]</scope>
    <source>
        <strain evidence="4 5">I339</strain>
    </source>
</reference>
<feature type="non-terminal residue" evidence="4">
    <location>
        <position position="310"/>
    </location>
</feature>
<evidence type="ECO:0000313" key="5">
    <source>
        <dbReference type="Proteomes" id="UP000744032"/>
    </source>
</evidence>
<name>A0ABX1INA9_STRGB</name>
<dbReference type="Proteomes" id="UP000744032">
    <property type="component" value="Unassembled WGS sequence"/>
</dbReference>
<feature type="domain" description="AMP-dependent synthetase/ligase" evidence="3">
    <location>
        <begin position="26"/>
        <end position="295"/>
    </location>
</feature>
<dbReference type="SUPFAM" id="SSF56801">
    <property type="entry name" value="Acetyl-CoA synthetase-like"/>
    <property type="match status" value="1"/>
</dbReference>
<evidence type="ECO:0000256" key="2">
    <source>
        <dbReference type="ARBA" id="ARBA00022840"/>
    </source>
</evidence>
<accession>A0ABX1INA9</accession>
<evidence type="ECO:0000313" key="4">
    <source>
        <dbReference type="EMBL" id="NKQ26877.1"/>
    </source>
</evidence>
<comment type="caution">
    <text evidence="4">The sequence shown here is derived from an EMBL/GenBank/DDBJ whole genome shotgun (WGS) entry which is preliminary data.</text>
</comment>
<keyword evidence="1" id="KW-0547">Nucleotide-binding</keyword>
<dbReference type="Gene3D" id="3.40.50.12780">
    <property type="entry name" value="N-terminal domain of ligase-like"/>
    <property type="match status" value="1"/>
</dbReference>
<dbReference type="PANTHER" id="PTHR43272:SF33">
    <property type="entry name" value="AMP-BINDING DOMAIN-CONTAINING PROTEIN-RELATED"/>
    <property type="match status" value="1"/>
</dbReference>
<evidence type="ECO:0000256" key="1">
    <source>
        <dbReference type="ARBA" id="ARBA00022741"/>
    </source>
</evidence>
<dbReference type="PANTHER" id="PTHR43272">
    <property type="entry name" value="LONG-CHAIN-FATTY-ACID--COA LIGASE"/>
    <property type="match status" value="1"/>
</dbReference>
<dbReference type="InterPro" id="IPR000873">
    <property type="entry name" value="AMP-dep_synth/lig_dom"/>
</dbReference>